<evidence type="ECO:0000256" key="4">
    <source>
        <dbReference type="SAM" id="MobiDB-lite"/>
    </source>
</evidence>
<accession>A0A5N5Q3Y0</accession>
<keyword evidence="8" id="KW-1185">Reference proteome</keyword>
<evidence type="ECO:0000259" key="5">
    <source>
        <dbReference type="PROSITE" id="PS50022"/>
    </source>
</evidence>
<feature type="compositionally biased region" description="Polar residues" evidence="4">
    <location>
        <begin position="197"/>
        <end position="207"/>
    </location>
</feature>
<evidence type="ECO:0000256" key="3">
    <source>
        <dbReference type="ARBA" id="ARBA00045981"/>
    </source>
</evidence>
<dbReference type="EMBL" id="VFJC01000002">
    <property type="protein sequence ID" value="KAB5586489.1"/>
    <property type="molecule type" value="Genomic_DNA"/>
</dbReference>
<feature type="domain" description="VWFC" evidence="6">
    <location>
        <begin position="81"/>
        <end position="143"/>
    </location>
</feature>
<dbReference type="PANTHER" id="PTHR24543:SF325">
    <property type="entry name" value="F5_8 TYPE C DOMAIN-CONTAINING PROTEIN"/>
    <property type="match status" value="1"/>
</dbReference>
<comment type="function">
    <text evidence="3">Involved in the modulation of neuronal aggregation. May be involved in developmental events during the formation of the central nervous system.</text>
</comment>
<evidence type="ECO:0000313" key="8">
    <source>
        <dbReference type="Proteomes" id="UP000327468"/>
    </source>
</evidence>
<dbReference type="SUPFAM" id="SSF49785">
    <property type="entry name" value="Galactose-binding domain-like"/>
    <property type="match status" value="1"/>
</dbReference>
<feature type="domain" description="F5/8 type C" evidence="5">
    <location>
        <begin position="186"/>
        <end position="351"/>
    </location>
</feature>
<dbReference type="PANTHER" id="PTHR24543">
    <property type="entry name" value="MULTICOPPER OXIDASE-RELATED"/>
    <property type="match status" value="1"/>
</dbReference>
<dbReference type="InterPro" id="IPR000421">
    <property type="entry name" value="FA58C"/>
</dbReference>
<dbReference type="SMART" id="SM00214">
    <property type="entry name" value="VWC"/>
    <property type="match status" value="1"/>
</dbReference>
<organism evidence="7 8">
    <name type="scientific">Pangasianodon hypophthalmus</name>
    <name type="common">Striped catfish</name>
    <name type="synonym">Helicophagus hypophthalmus</name>
    <dbReference type="NCBI Taxonomy" id="310915"/>
    <lineage>
        <taxon>Eukaryota</taxon>
        <taxon>Metazoa</taxon>
        <taxon>Chordata</taxon>
        <taxon>Craniata</taxon>
        <taxon>Vertebrata</taxon>
        <taxon>Euteleostomi</taxon>
        <taxon>Actinopterygii</taxon>
        <taxon>Neopterygii</taxon>
        <taxon>Teleostei</taxon>
        <taxon>Ostariophysi</taxon>
        <taxon>Siluriformes</taxon>
        <taxon>Pangasiidae</taxon>
        <taxon>Pangasianodon</taxon>
    </lineage>
</organism>
<dbReference type="PROSITE" id="PS50184">
    <property type="entry name" value="VWFC_2"/>
    <property type="match status" value="1"/>
</dbReference>
<comment type="caution">
    <text evidence="7">The sequence shown here is derived from an EMBL/GenBank/DDBJ whole genome shotgun (WGS) entry which is preliminary data.</text>
</comment>
<evidence type="ECO:0000256" key="2">
    <source>
        <dbReference type="ARBA" id="ARBA00022729"/>
    </source>
</evidence>
<dbReference type="InterPro" id="IPR008979">
    <property type="entry name" value="Galactose-bd-like_sf"/>
</dbReference>
<protein>
    <recommendedName>
        <fullName evidence="1">SCO-spondin</fullName>
    </recommendedName>
</protein>
<evidence type="ECO:0000256" key="1">
    <source>
        <dbReference type="ARBA" id="ARBA00020523"/>
    </source>
</evidence>
<dbReference type="Proteomes" id="UP000327468">
    <property type="component" value="Chromosome 1"/>
</dbReference>
<dbReference type="Gene3D" id="2.60.120.260">
    <property type="entry name" value="Galactose-binding domain-like"/>
    <property type="match status" value="1"/>
</dbReference>
<dbReference type="AlphaFoldDB" id="A0A5N5Q3Y0"/>
<dbReference type="PROSITE" id="PS50092">
    <property type="entry name" value="TSP1"/>
    <property type="match status" value="1"/>
</dbReference>
<dbReference type="SMART" id="SM00231">
    <property type="entry name" value="FA58C"/>
    <property type="match status" value="1"/>
</dbReference>
<dbReference type="InterPro" id="IPR036383">
    <property type="entry name" value="TSP1_rpt_sf"/>
</dbReference>
<reference evidence="7 8" key="1">
    <citation type="submission" date="2019-06" db="EMBL/GenBank/DDBJ databases">
        <title>A chromosome-scale genome assembly of the striped catfish, Pangasianodon hypophthalmus.</title>
        <authorList>
            <person name="Wen M."/>
            <person name="Zahm M."/>
            <person name="Roques C."/>
            <person name="Cabau C."/>
            <person name="Klopp C."/>
            <person name="Donnadieu C."/>
            <person name="Jouanno E."/>
            <person name="Avarre J.-C."/>
            <person name="Campet M."/>
            <person name="Ha T.T.T."/>
            <person name="Dugue R."/>
            <person name="Lampietro C."/>
            <person name="Louis A."/>
            <person name="Herpin A."/>
            <person name="Echchiki A."/>
            <person name="Berthelot C."/>
            <person name="Parey E."/>
            <person name="Roest-Crollius H."/>
            <person name="Braasch I."/>
            <person name="Postlethwait J."/>
            <person name="Bobe J."/>
            <person name="Montfort J."/>
            <person name="Bouchez O."/>
            <person name="Begum T."/>
            <person name="Schartl M."/>
            <person name="Guiguen Y."/>
        </authorList>
    </citation>
    <scope>NUCLEOTIDE SEQUENCE [LARGE SCALE GENOMIC DNA]</scope>
    <source>
        <strain evidence="7 8">Indonesia</strain>
        <tissue evidence="7">Blood</tissue>
    </source>
</reference>
<evidence type="ECO:0000313" key="7">
    <source>
        <dbReference type="EMBL" id="KAB5586489.1"/>
    </source>
</evidence>
<dbReference type="CDD" id="cd00057">
    <property type="entry name" value="FA58C"/>
    <property type="match status" value="1"/>
</dbReference>
<evidence type="ECO:0000259" key="6">
    <source>
        <dbReference type="PROSITE" id="PS50184"/>
    </source>
</evidence>
<dbReference type="PROSITE" id="PS50022">
    <property type="entry name" value="FA58C_3"/>
    <property type="match status" value="1"/>
</dbReference>
<feature type="region of interest" description="Disordered" evidence="4">
    <location>
        <begin position="197"/>
        <end position="250"/>
    </location>
</feature>
<keyword evidence="2" id="KW-0732">Signal</keyword>
<sequence length="351" mass="39281">MGCEICRCERGRPQHCQPNPECSVHCGWSSWSPWGECLGPCGVQSVQWSFRSPNNPSKHGNGRQCRGIYRKARRCQTEPCQDCEYQGRTHAVGDRWKGSNCQLCHCLPNLKVQCAPFCPYTTTGCPQGQTLIPGEENRCCYCEDNAQNVSTITTTPAVLPITVESSMAPEVTPFVLTFPLPPGDECWSPLGVQSLPTSSFSASSQQPDHPASAGRLHFHDPHSDLQGWSPEPEEYRELAPSSPHGHTHHSQAPYLQIDLLRPYNITGLLTQGGGQFDTFVSSFYLQFSTNGSQWFTYKELITDARPKAKVFLGNHDDRGVTQNRLDRMVLARFVRVLPHDFQNGIYLRVEL</sequence>
<gene>
    <name evidence="7" type="ORF">PHYPO_G00002260</name>
</gene>
<dbReference type="Pfam" id="PF00754">
    <property type="entry name" value="F5_F8_type_C"/>
    <property type="match status" value="1"/>
</dbReference>
<dbReference type="SUPFAM" id="SSF82895">
    <property type="entry name" value="TSP-1 type 1 repeat"/>
    <property type="match status" value="1"/>
</dbReference>
<dbReference type="Gene3D" id="2.10.70.10">
    <property type="entry name" value="Complement Module, domain 1"/>
    <property type="match status" value="1"/>
</dbReference>
<feature type="non-terminal residue" evidence="7">
    <location>
        <position position="351"/>
    </location>
</feature>
<dbReference type="InterPro" id="IPR001007">
    <property type="entry name" value="VWF_dom"/>
</dbReference>
<dbReference type="InterPro" id="IPR000884">
    <property type="entry name" value="TSP1_rpt"/>
</dbReference>
<proteinExistence type="predicted"/>
<name>A0A5N5Q3Y0_PANHP</name>
<dbReference type="Gene3D" id="2.20.100.10">
    <property type="entry name" value="Thrombospondin type-1 (TSP1) repeat"/>
    <property type="match status" value="1"/>
</dbReference>